<keyword evidence="1" id="KW-0472">Membrane</keyword>
<evidence type="ECO:0000256" key="1">
    <source>
        <dbReference type="SAM" id="Phobius"/>
    </source>
</evidence>
<dbReference type="Proteomes" id="UP000244884">
    <property type="component" value="Chromosome"/>
</dbReference>
<sequence length="81" mass="9778">MLTLKIHKFFFNTSIIIFYILILFFATSCSLKMPQKKSFFLKKLIIPKDINFPSQDKEYYIPYTQDDLNKKNYDIFPPEIK</sequence>
<evidence type="ECO:0008006" key="4">
    <source>
        <dbReference type="Google" id="ProtNLM"/>
    </source>
</evidence>
<accession>A0A2U8DFT8</accession>
<reference evidence="2 3" key="1">
    <citation type="submission" date="2018-04" db="EMBL/GenBank/DDBJ databases">
        <title>Genome sequence of Buchnera aphidicola from Melaphis sacchari.</title>
        <authorList>
            <person name="Geib S.M."/>
            <person name="Palmer N.A."/>
            <person name="Sattler S.E."/>
            <person name="Sarath G."/>
        </authorList>
    </citation>
    <scope>NUCLEOTIDE SEQUENCE [LARGE SCALE GENOMIC DNA]</scope>
    <source>
        <strain evidence="2 3">LSU</strain>
    </source>
</reference>
<gene>
    <name evidence="2" type="ORF">DD681_02570</name>
</gene>
<proteinExistence type="predicted"/>
<name>A0A2U8DFT8_9GAMM</name>
<evidence type="ECO:0000313" key="3">
    <source>
        <dbReference type="Proteomes" id="UP000244884"/>
    </source>
</evidence>
<dbReference type="AlphaFoldDB" id="A0A2U8DFT8"/>
<dbReference type="OrthoDB" id="6554624at2"/>
<feature type="transmembrane region" description="Helical" evidence="1">
    <location>
        <begin position="6"/>
        <end position="27"/>
    </location>
</feature>
<keyword evidence="1" id="KW-1133">Transmembrane helix</keyword>
<dbReference type="EMBL" id="CP029161">
    <property type="protein sequence ID" value="AWH90668.1"/>
    <property type="molecule type" value="Genomic_DNA"/>
</dbReference>
<organism evidence="2 3">
    <name type="scientific">Buchnera aphidicola</name>
    <name type="common">Melanaphis sacchari</name>
    <dbReference type="NCBI Taxonomy" id="2173854"/>
    <lineage>
        <taxon>Bacteria</taxon>
        <taxon>Pseudomonadati</taxon>
        <taxon>Pseudomonadota</taxon>
        <taxon>Gammaproteobacteria</taxon>
        <taxon>Enterobacterales</taxon>
        <taxon>Erwiniaceae</taxon>
        <taxon>Buchnera</taxon>
    </lineage>
</organism>
<dbReference type="PROSITE" id="PS51257">
    <property type="entry name" value="PROKAR_LIPOPROTEIN"/>
    <property type="match status" value="1"/>
</dbReference>
<evidence type="ECO:0000313" key="2">
    <source>
        <dbReference type="EMBL" id="AWH90668.1"/>
    </source>
</evidence>
<protein>
    <recommendedName>
        <fullName evidence="4">Outer membrane protein assembly factor BamC</fullName>
    </recommendedName>
</protein>
<keyword evidence="1" id="KW-0812">Transmembrane</keyword>